<dbReference type="AlphaFoldDB" id="A0A382X175"/>
<name>A0A382X175_9ZZZZ</name>
<organism evidence="1">
    <name type="scientific">marine metagenome</name>
    <dbReference type="NCBI Taxonomy" id="408172"/>
    <lineage>
        <taxon>unclassified sequences</taxon>
        <taxon>metagenomes</taxon>
        <taxon>ecological metagenomes</taxon>
    </lineage>
</organism>
<proteinExistence type="predicted"/>
<protein>
    <submittedName>
        <fullName evidence="1">Uncharacterized protein</fullName>
    </submittedName>
</protein>
<reference evidence="1" key="1">
    <citation type="submission" date="2018-05" db="EMBL/GenBank/DDBJ databases">
        <authorList>
            <person name="Lanie J.A."/>
            <person name="Ng W.-L."/>
            <person name="Kazmierczak K.M."/>
            <person name="Andrzejewski T.M."/>
            <person name="Davidsen T.M."/>
            <person name="Wayne K.J."/>
            <person name="Tettelin H."/>
            <person name="Glass J.I."/>
            <person name="Rusch D."/>
            <person name="Podicherti R."/>
            <person name="Tsui H.-C.T."/>
            <person name="Winkler M.E."/>
        </authorList>
    </citation>
    <scope>NUCLEOTIDE SEQUENCE</scope>
</reference>
<accession>A0A382X175</accession>
<dbReference type="EMBL" id="UINC01163984">
    <property type="protein sequence ID" value="SVD64589.1"/>
    <property type="molecule type" value="Genomic_DNA"/>
</dbReference>
<sequence length="38" mass="4250">MSKINAKETRAITADSRRIDPLSNGFFILILEIISSLD</sequence>
<evidence type="ECO:0000313" key="1">
    <source>
        <dbReference type="EMBL" id="SVD64589.1"/>
    </source>
</evidence>
<gene>
    <name evidence="1" type="ORF">METZ01_LOCUS417443</name>
</gene>